<keyword evidence="1" id="KW-0472">Membrane</keyword>
<feature type="transmembrane region" description="Helical" evidence="1">
    <location>
        <begin position="61"/>
        <end position="82"/>
    </location>
</feature>
<gene>
    <name evidence="2" type="ORF">IM676_02055</name>
</gene>
<dbReference type="EMBL" id="CP063311">
    <property type="protein sequence ID" value="QOV23157.1"/>
    <property type="molecule type" value="Genomic_DNA"/>
</dbReference>
<keyword evidence="3" id="KW-1185">Reference proteome</keyword>
<dbReference type="Proteomes" id="UP000593846">
    <property type="component" value="Chromosome"/>
</dbReference>
<evidence type="ECO:0000313" key="3">
    <source>
        <dbReference type="Proteomes" id="UP000593846"/>
    </source>
</evidence>
<dbReference type="RefSeq" id="WP_200988758.1">
    <property type="nucleotide sequence ID" value="NZ_CP063311.1"/>
</dbReference>
<feature type="transmembrane region" description="Helical" evidence="1">
    <location>
        <begin position="21"/>
        <end position="41"/>
    </location>
</feature>
<evidence type="ECO:0000256" key="1">
    <source>
        <dbReference type="SAM" id="Phobius"/>
    </source>
</evidence>
<dbReference type="AlphaFoldDB" id="A0A7S6RGM1"/>
<keyword evidence="1" id="KW-1133">Transmembrane helix</keyword>
<feature type="transmembrane region" description="Helical" evidence="1">
    <location>
        <begin position="89"/>
        <end position="109"/>
    </location>
</feature>
<feature type="transmembrane region" description="Helical" evidence="1">
    <location>
        <begin position="149"/>
        <end position="169"/>
    </location>
</feature>
<dbReference type="KEGG" id="aee:IM676_02055"/>
<organism evidence="2 3">
    <name type="scientific">Anabaenopsis elenkinii CCIBt3563</name>
    <dbReference type="NCBI Taxonomy" id="2779889"/>
    <lineage>
        <taxon>Bacteria</taxon>
        <taxon>Bacillati</taxon>
        <taxon>Cyanobacteriota</taxon>
        <taxon>Cyanophyceae</taxon>
        <taxon>Nostocales</taxon>
        <taxon>Nodulariaceae</taxon>
        <taxon>Anabaenopsis</taxon>
    </lineage>
</organism>
<accession>A0A7S6RGM1</accession>
<reference evidence="3" key="1">
    <citation type="submission" date="2020-10" db="EMBL/GenBank/DDBJ databases">
        <title>Genome-based taxonomic classification of the species Anabaenopsis elenkinii.</title>
        <authorList>
            <person name="Delbaje E."/>
            <person name="Andreote A.P.D."/>
            <person name="Pellegrinetti T.A."/>
            <person name="Cruz R.B."/>
            <person name="Branco L.H.Z."/>
            <person name="Fiore M.F."/>
        </authorList>
    </citation>
    <scope>NUCLEOTIDE SEQUENCE [LARGE SCALE GENOMIC DNA]</scope>
    <source>
        <strain evidence="3">CCIBt3563</strain>
    </source>
</reference>
<feature type="transmembrane region" description="Helical" evidence="1">
    <location>
        <begin position="189"/>
        <end position="206"/>
    </location>
</feature>
<evidence type="ECO:0000313" key="2">
    <source>
        <dbReference type="EMBL" id="QOV23157.1"/>
    </source>
</evidence>
<protein>
    <submittedName>
        <fullName evidence="2">Uncharacterized protein</fullName>
    </submittedName>
</protein>
<proteinExistence type="predicted"/>
<keyword evidence="1" id="KW-0812">Transmembrane</keyword>
<feature type="transmembrane region" description="Helical" evidence="1">
    <location>
        <begin position="121"/>
        <end position="142"/>
    </location>
</feature>
<name>A0A7S6RGM1_9CYAN</name>
<sequence>MLHLPPHSKNFLIPPSTRRKFLLRFTLITVCGWFVATIARIAVENILLSNNLTNIDAFPWVKILCSIIFAVIFAADQALVLGSYISPKLWTLATTIGWLLLESPSINWVKYFFPQLTLTGVLSTILYICSGICLGLCQWLVLRRYAKSPWVWIFQPSLCFLAISLFTLLPQNLIPKTHHTPILYWSEQSLKAIILGVIPGFCLCSFKKNPHYSAKISSSSYFNDN</sequence>